<dbReference type="GeneTree" id="ENSGT00940000164664"/>
<feature type="domain" description="C2H2-type" evidence="10">
    <location>
        <begin position="547"/>
        <end position="574"/>
    </location>
</feature>
<dbReference type="OrthoDB" id="6077919at2759"/>
<name>A0A8C5WB24_9ANUR</name>
<evidence type="ECO:0000259" key="10">
    <source>
        <dbReference type="PROSITE" id="PS50157"/>
    </source>
</evidence>
<evidence type="ECO:0000256" key="7">
    <source>
        <dbReference type="ARBA" id="ARBA00023242"/>
    </source>
</evidence>
<proteinExistence type="inferred from homology"/>
<reference evidence="11" key="2">
    <citation type="submission" date="2025-09" db="UniProtKB">
        <authorList>
            <consortium name="Ensembl"/>
        </authorList>
    </citation>
    <scope>IDENTIFICATION</scope>
</reference>
<evidence type="ECO:0000256" key="5">
    <source>
        <dbReference type="ARBA" id="ARBA00022771"/>
    </source>
</evidence>
<dbReference type="AlphaFoldDB" id="A0A8C5WB24"/>
<dbReference type="FunFam" id="3.30.160.60:FF:000058">
    <property type="entry name" value="Zinc finger protein 2 homolog"/>
    <property type="match status" value="1"/>
</dbReference>
<sequence>MDINKNLMTHRILDLTVEIINLLTGEDYVVVKISGGRDGDGNSFEISKGKCKAKISSKKSPPHSMVDERHNKQKALKLTNKITELLTGEVPIRCEDVTVYLSMEEWEYVERHKDLYKDVMMEDHQPVNTLGEFGSGEFCHPFTLSNFGNESITNNGLTFSPERTLAESPISYSTEDSHSTEGNVSDTDLHPPTEYAPGVEESLKGNLSCSESMTESREPDSGTYPEADGSPAITNTELITHDSINVGNSVASSEKKPLPVICKTNCKEEISSDYEEDVTCRSDHLKLCKVETEEQFLCSEREDLFADRIVRGKHQEIHSTNKFKCPESEDCFTVHDELDKHQNIHTGEKPYTCDYCGKCFTIHAGYVRHLRIHTGEKPYTCTECGKCFTQASHLASHLITHTGQKPFKCTECGRSFIHASHLARHKMTHTGENPFQCDECGKCFTQASNLEGHKMTHKGEKPYKCTECDKCFNFHCELVRHLRIHTGEKPFICNECGKCFAQASHLASHLMTHKGEKPFKCNECGKCFIHASNLARHSILHTGEKPFQCDECGKCFTQASNLAGHKTIHKGEKPFKCNECEKSYTLAASLAAHKIIHTGEKPFKCPQCGKCFSLKTSYRRHLKTHAREKPI</sequence>
<feature type="compositionally biased region" description="Polar residues" evidence="9">
    <location>
        <begin position="170"/>
        <end position="186"/>
    </location>
</feature>
<feature type="region of interest" description="Disordered" evidence="9">
    <location>
        <begin position="169"/>
        <end position="232"/>
    </location>
</feature>
<evidence type="ECO:0000256" key="1">
    <source>
        <dbReference type="ARBA" id="ARBA00004123"/>
    </source>
</evidence>
<reference evidence="11" key="1">
    <citation type="submission" date="2025-08" db="UniProtKB">
        <authorList>
            <consortium name="Ensembl"/>
        </authorList>
    </citation>
    <scope>IDENTIFICATION</scope>
</reference>
<dbReference type="FunFam" id="3.30.160.60:FF:000342">
    <property type="entry name" value="zinc finger protein 394"/>
    <property type="match status" value="1"/>
</dbReference>
<evidence type="ECO:0000256" key="4">
    <source>
        <dbReference type="ARBA" id="ARBA00022737"/>
    </source>
</evidence>
<dbReference type="PROSITE" id="PS50157">
    <property type="entry name" value="ZINC_FINGER_C2H2_2"/>
    <property type="match status" value="11"/>
</dbReference>
<dbReference type="Pfam" id="PF01352">
    <property type="entry name" value="KRAB"/>
    <property type="match status" value="1"/>
</dbReference>
<evidence type="ECO:0000313" key="12">
    <source>
        <dbReference type="Proteomes" id="UP000694569"/>
    </source>
</evidence>
<evidence type="ECO:0000256" key="9">
    <source>
        <dbReference type="SAM" id="MobiDB-lite"/>
    </source>
</evidence>
<feature type="domain" description="C2H2-type" evidence="10">
    <location>
        <begin position="519"/>
        <end position="546"/>
    </location>
</feature>
<comment type="subcellular location">
    <subcellularLocation>
        <location evidence="1">Nucleus</location>
    </subcellularLocation>
</comment>
<dbReference type="InterPro" id="IPR013087">
    <property type="entry name" value="Znf_C2H2_type"/>
</dbReference>
<dbReference type="PANTHER" id="PTHR14003">
    <property type="entry name" value="TRANSCRIPTIONAL REPRESSOR PROTEIN YY"/>
    <property type="match status" value="1"/>
</dbReference>
<dbReference type="Gene3D" id="3.30.160.60">
    <property type="entry name" value="Classic Zinc Finger"/>
    <property type="match status" value="11"/>
</dbReference>
<protein>
    <recommendedName>
        <fullName evidence="10">C2H2-type domain-containing protein</fullName>
    </recommendedName>
</protein>
<keyword evidence="12" id="KW-1185">Reference proteome</keyword>
<dbReference type="FunFam" id="3.30.160.60:FF:001158">
    <property type="entry name" value="zinc finger protein 22"/>
    <property type="match status" value="2"/>
</dbReference>
<keyword evidence="4" id="KW-0677">Repeat</keyword>
<dbReference type="Gene3D" id="6.10.140.140">
    <property type="match status" value="1"/>
</dbReference>
<keyword evidence="5 8" id="KW-0863">Zinc-finger</keyword>
<feature type="domain" description="C2H2-type" evidence="10">
    <location>
        <begin position="463"/>
        <end position="490"/>
    </location>
</feature>
<dbReference type="InterPro" id="IPR036236">
    <property type="entry name" value="Znf_C2H2_sf"/>
</dbReference>
<feature type="domain" description="C2H2-type" evidence="10">
    <location>
        <begin position="491"/>
        <end position="518"/>
    </location>
</feature>
<evidence type="ECO:0000256" key="2">
    <source>
        <dbReference type="ARBA" id="ARBA00006991"/>
    </source>
</evidence>
<dbReference type="PANTHER" id="PTHR14003:SF23">
    <property type="entry name" value="ZINC FINGER PROTEIN 143"/>
    <property type="match status" value="1"/>
</dbReference>
<dbReference type="Proteomes" id="UP000694569">
    <property type="component" value="Unplaced"/>
</dbReference>
<dbReference type="FunFam" id="3.30.160.60:FF:002343">
    <property type="entry name" value="Zinc finger protein 33A"/>
    <property type="match status" value="1"/>
</dbReference>
<evidence type="ECO:0000313" key="11">
    <source>
        <dbReference type="Ensembl" id="ENSLLEP00000025837.1"/>
    </source>
</evidence>
<accession>A0A8C5WB24</accession>
<dbReference type="InterPro" id="IPR036051">
    <property type="entry name" value="KRAB_dom_sf"/>
</dbReference>
<feature type="domain" description="C2H2-type" evidence="10">
    <location>
        <begin position="323"/>
        <end position="350"/>
    </location>
</feature>
<dbReference type="GO" id="GO:0000785">
    <property type="term" value="C:chromatin"/>
    <property type="evidence" value="ECO:0007669"/>
    <property type="project" value="TreeGrafter"/>
</dbReference>
<dbReference type="SMART" id="SM00355">
    <property type="entry name" value="ZnF_C2H2"/>
    <property type="match status" value="11"/>
</dbReference>
<dbReference type="FunFam" id="3.30.160.60:FF:001530">
    <property type="entry name" value="Zinc finger protein 268"/>
    <property type="match status" value="1"/>
</dbReference>
<organism evidence="11 12">
    <name type="scientific">Leptobrachium leishanense</name>
    <name type="common">Leishan spiny toad</name>
    <dbReference type="NCBI Taxonomy" id="445787"/>
    <lineage>
        <taxon>Eukaryota</taxon>
        <taxon>Metazoa</taxon>
        <taxon>Chordata</taxon>
        <taxon>Craniata</taxon>
        <taxon>Vertebrata</taxon>
        <taxon>Euteleostomi</taxon>
        <taxon>Amphibia</taxon>
        <taxon>Batrachia</taxon>
        <taxon>Anura</taxon>
        <taxon>Pelobatoidea</taxon>
        <taxon>Megophryidae</taxon>
        <taxon>Leptobrachium</taxon>
    </lineage>
</organism>
<feature type="domain" description="C2H2-type" evidence="10">
    <location>
        <begin position="379"/>
        <end position="406"/>
    </location>
</feature>
<dbReference type="FunFam" id="3.30.160.60:FF:001442">
    <property type="entry name" value="zinc finger protein 696"/>
    <property type="match status" value="1"/>
</dbReference>
<feature type="domain" description="C2H2-type" evidence="10">
    <location>
        <begin position="351"/>
        <end position="378"/>
    </location>
</feature>
<dbReference type="GO" id="GO:0000978">
    <property type="term" value="F:RNA polymerase II cis-regulatory region sequence-specific DNA binding"/>
    <property type="evidence" value="ECO:0007669"/>
    <property type="project" value="TreeGrafter"/>
</dbReference>
<comment type="similarity">
    <text evidence="2">Belongs to the krueppel C2H2-type zinc-finger protein family.</text>
</comment>
<dbReference type="Pfam" id="PF00096">
    <property type="entry name" value="zf-C2H2"/>
    <property type="match status" value="10"/>
</dbReference>
<dbReference type="CDD" id="cd07765">
    <property type="entry name" value="KRAB_A-box"/>
    <property type="match status" value="1"/>
</dbReference>
<dbReference type="GO" id="GO:0008270">
    <property type="term" value="F:zinc ion binding"/>
    <property type="evidence" value="ECO:0007669"/>
    <property type="project" value="UniProtKB-KW"/>
</dbReference>
<dbReference type="Ensembl" id="ENSLLET00000026825.1">
    <property type="protein sequence ID" value="ENSLLEP00000025837.1"/>
    <property type="gene ID" value="ENSLLEG00000016336.1"/>
</dbReference>
<feature type="domain" description="C2H2-type" evidence="10">
    <location>
        <begin position="407"/>
        <end position="434"/>
    </location>
</feature>
<feature type="domain" description="C2H2-type" evidence="10">
    <location>
        <begin position="435"/>
        <end position="462"/>
    </location>
</feature>
<feature type="domain" description="C2H2-type" evidence="10">
    <location>
        <begin position="603"/>
        <end position="630"/>
    </location>
</feature>
<dbReference type="SUPFAM" id="SSF109640">
    <property type="entry name" value="KRAB domain (Kruppel-associated box)"/>
    <property type="match status" value="1"/>
</dbReference>
<dbReference type="FunFam" id="3.30.160.60:FF:001119">
    <property type="entry name" value="zinc finger protein 408"/>
    <property type="match status" value="1"/>
</dbReference>
<dbReference type="PROSITE" id="PS00028">
    <property type="entry name" value="ZINC_FINGER_C2H2_1"/>
    <property type="match status" value="10"/>
</dbReference>
<dbReference type="FunFam" id="3.30.160.60:FF:000358">
    <property type="entry name" value="zinc finger protein 24"/>
    <property type="match status" value="1"/>
</dbReference>
<evidence type="ECO:0000256" key="6">
    <source>
        <dbReference type="ARBA" id="ARBA00022833"/>
    </source>
</evidence>
<dbReference type="FunFam" id="3.30.160.60:FF:000710">
    <property type="entry name" value="Zinc finger protein 768"/>
    <property type="match status" value="1"/>
</dbReference>
<feature type="domain" description="C2H2-type" evidence="10">
    <location>
        <begin position="575"/>
        <end position="602"/>
    </location>
</feature>
<dbReference type="GO" id="GO:0005667">
    <property type="term" value="C:transcription regulator complex"/>
    <property type="evidence" value="ECO:0007669"/>
    <property type="project" value="TreeGrafter"/>
</dbReference>
<dbReference type="GO" id="GO:0031519">
    <property type="term" value="C:PcG protein complex"/>
    <property type="evidence" value="ECO:0007669"/>
    <property type="project" value="TreeGrafter"/>
</dbReference>
<keyword evidence="7" id="KW-0539">Nucleus</keyword>
<keyword evidence="6" id="KW-0862">Zinc</keyword>
<dbReference type="SUPFAM" id="SSF57667">
    <property type="entry name" value="beta-beta-alpha zinc fingers"/>
    <property type="match status" value="6"/>
</dbReference>
<dbReference type="InterPro" id="IPR001909">
    <property type="entry name" value="KRAB"/>
</dbReference>
<keyword evidence="3" id="KW-0479">Metal-binding</keyword>
<evidence type="ECO:0000256" key="3">
    <source>
        <dbReference type="ARBA" id="ARBA00022723"/>
    </source>
</evidence>
<evidence type="ECO:0000256" key="8">
    <source>
        <dbReference type="PROSITE-ProRule" id="PRU00042"/>
    </source>
</evidence>
<dbReference type="GO" id="GO:0000981">
    <property type="term" value="F:DNA-binding transcription factor activity, RNA polymerase II-specific"/>
    <property type="evidence" value="ECO:0007669"/>
    <property type="project" value="TreeGrafter"/>
</dbReference>